<dbReference type="GO" id="GO:0017038">
    <property type="term" value="P:protein import"/>
    <property type="evidence" value="ECO:0007669"/>
    <property type="project" value="InterPro"/>
</dbReference>
<evidence type="ECO:0000256" key="2">
    <source>
        <dbReference type="ARBA" id="ARBA00022475"/>
    </source>
</evidence>
<keyword evidence="1" id="KW-0813">Transport</keyword>
<dbReference type="InterPro" id="IPR027417">
    <property type="entry name" value="P-loop_NTPase"/>
</dbReference>
<sequence length="998" mass="113535">MFSKACSVSLFAPPVKGEIENQFPASFLFDEPDYFLLQEKAEAWIKKAVDEKKAHLWAIFCQQLNLLQTTKSVKRMLLQMVLSCFLSPIDQGELAQLIVLATHIQSLYGERLFQALFTLQQPVKAAHIGDYLTACQLLVDLHEQPGIFKLVKETMPDTKRLVEKLEEMHISYLGLKYPERDIEETLSRFAQQSELVQFPLSTEELETLKTQYAAVKATMKSLNTLPLLALQERAKACAAEWKEKQDTDAKHQLIAIISETIRRTYKISPYDTQILSVLALINTPEKLKGRIAQIKTGEGKSTIIAMLAAFMGCQGNFVDIVTSSPDLAIRDAEKYAPFFEALGLTVSHICDHHGKEEDFSGQILYGTNTDFEFAMLRDGLNNTKLRQSKRDGVLQDRTFDVVIVDEVDNLFLDTALNSALLSIPGKEDITWIYTTILDYVRKHRDQKKSLNDMAIELHHQLFSQFGEQYGEILQTLNDRRLKKWLVSAMQALYQKEEGKDYVVKSSSGQSAANSAEHEDIVIVDYINTGRLNEGSQWKDGLHQFLQAKHGLPITPESLTAASLAHPTYFGLYQLIMGLTGTMGEAVEREEIQKIYGVDSFDVPPHFPSQREHLPDFIFKTEEEKHQQLLKYISEIQSKKRPSLVLFKTIKESEQFSELLRKQGIKHQLINENQREAEEYLVSRAGEESMITIATNTAGRGTDILLSPESKEAGGLHVIFTFYPNNLRVQGQGGGRAARQGQPGSYNMMLSFEDDDYIKALFEQLTQNTFSQLVSHNDDNASEFHDFHVLLSSLKTGVFPAAEIITILDKLRTKSIQKESERRYQCSQQEVIYFEKLQDFFIQLNALNQLLQDAVFKENFIKICTTGELDGTEISPFCDEDGAWKQVHEAAKLLISNQCKGLEVDWSGFYDQFKRSWLSNARRQWALFYNKLHDEIEDGDIGTVKMQVEQAQTKSSTSLNNYLFNPGEKIVSVLQSILYSAYQEISHDLEPVNHFQMAN</sequence>
<feature type="domain" description="SecA family profile" evidence="13">
    <location>
        <begin position="187"/>
        <end position="782"/>
    </location>
</feature>
<dbReference type="InterPro" id="IPR014018">
    <property type="entry name" value="SecA_motor_DEAD"/>
</dbReference>
<dbReference type="PANTHER" id="PTHR30612">
    <property type="entry name" value="SECA INNER MEMBRANE COMPONENT OF SEC PROTEIN SECRETION SYSTEM"/>
    <property type="match status" value="1"/>
</dbReference>
<evidence type="ECO:0000256" key="4">
    <source>
        <dbReference type="ARBA" id="ARBA00022519"/>
    </source>
</evidence>
<dbReference type="Proteomes" id="UP000054725">
    <property type="component" value="Unassembled WGS sequence"/>
</dbReference>
<evidence type="ECO:0000256" key="9">
    <source>
        <dbReference type="ARBA" id="ARBA00023010"/>
    </source>
</evidence>
<evidence type="ECO:0000256" key="1">
    <source>
        <dbReference type="ARBA" id="ARBA00022448"/>
    </source>
</evidence>
<evidence type="ECO:0000256" key="5">
    <source>
        <dbReference type="ARBA" id="ARBA00022741"/>
    </source>
</evidence>
<keyword evidence="9" id="KW-0811">Translocation</keyword>
<dbReference type="GO" id="GO:0016020">
    <property type="term" value="C:membrane"/>
    <property type="evidence" value="ECO:0007669"/>
    <property type="project" value="InterPro"/>
</dbReference>
<dbReference type="STRING" id="45070.Lnau_3169"/>
<dbReference type="AlphaFoldDB" id="A0A0W0WIW1"/>
<evidence type="ECO:0000313" key="15">
    <source>
        <dbReference type="Proteomes" id="UP000054725"/>
    </source>
</evidence>
<dbReference type="PANTHER" id="PTHR30612:SF0">
    <property type="entry name" value="CHLOROPLAST PROTEIN-TRANSPORTING ATPASE"/>
    <property type="match status" value="1"/>
</dbReference>
<keyword evidence="8" id="KW-1278">Translocase</keyword>
<dbReference type="EMBL" id="LNYO01000027">
    <property type="protein sequence ID" value="KTD32258.1"/>
    <property type="molecule type" value="Genomic_DNA"/>
</dbReference>
<keyword evidence="10" id="KW-0472">Membrane</keyword>
<dbReference type="Pfam" id="PF07517">
    <property type="entry name" value="SecA_DEAD"/>
    <property type="match status" value="1"/>
</dbReference>
<evidence type="ECO:0000259" key="13">
    <source>
        <dbReference type="PROSITE" id="PS51196"/>
    </source>
</evidence>
<evidence type="ECO:0000259" key="12">
    <source>
        <dbReference type="PROSITE" id="PS51194"/>
    </source>
</evidence>
<keyword evidence="3" id="KW-0963">Cytoplasm</keyword>
<protein>
    <submittedName>
        <fullName evidence="14">Preprotein translocase, secretion protein SecA subunit</fullName>
    </submittedName>
</protein>
<evidence type="ECO:0000256" key="8">
    <source>
        <dbReference type="ARBA" id="ARBA00022967"/>
    </source>
</evidence>
<evidence type="ECO:0000256" key="10">
    <source>
        <dbReference type="ARBA" id="ARBA00023136"/>
    </source>
</evidence>
<dbReference type="Gene3D" id="3.40.50.300">
    <property type="entry name" value="P-loop containing nucleotide triphosphate hydrolases"/>
    <property type="match status" value="2"/>
</dbReference>
<dbReference type="PRINTS" id="PR00906">
    <property type="entry name" value="SECA"/>
</dbReference>
<dbReference type="SUPFAM" id="SSF81767">
    <property type="entry name" value="Pre-protein crosslinking domain of SecA"/>
    <property type="match status" value="1"/>
</dbReference>
<dbReference type="SUPFAM" id="SSF52540">
    <property type="entry name" value="P-loop containing nucleoside triphosphate hydrolases"/>
    <property type="match status" value="2"/>
</dbReference>
<dbReference type="RefSeq" id="WP_058506131.1">
    <property type="nucleotide sequence ID" value="NZ_CAAAIF010000032.1"/>
</dbReference>
<keyword evidence="2" id="KW-1003">Cell membrane</keyword>
<feature type="domain" description="Helicase ATP-binding" evidence="11">
    <location>
        <begin position="281"/>
        <end position="422"/>
    </location>
</feature>
<keyword evidence="7" id="KW-0653">Protein transport</keyword>
<dbReference type="Pfam" id="PF01043">
    <property type="entry name" value="SecA_PP_bind"/>
    <property type="match status" value="1"/>
</dbReference>
<name>A0A0W0WIW1_9GAMM</name>
<dbReference type="InterPro" id="IPR001650">
    <property type="entry name" value="Helicase_C-like"/>
</dbReference>
<dbReference type="PROSITE" id="PS51194">
    <property type="entry name" value="HELICASE_CTER"/>
    <property type="match status" value="1"/>
</dbReference>
<feature type="domain" description="Helicase C-terminal" evidence="12">
    <location>
        <begin position="627"/>
        <end position="780"/>
    </location>
</feature>
<keyword evidence="4" id="KW-0997">Cell inner membrane</keyword>
<dbReference type="InterPro" id="IPR044722">
    <property type="entry name" value="SecA_SF2_C"/>
</dbReference>
<keyword evidence="6" id="KW-0067">ATP-binding</keyword>
<proteinExistence type="predicted"/>
<keyword evidence="5" id="KW-0547">Nucleotide-binding</keyword>
<dbReference type="GO" id="GO:0006886">
    <property type="term" value="P:intracellular protein transport"/>
    <property type="evidence" value="ECO:0007669"/>
    <property type="project" value="InterPro"/>
</dbReference>
<dbReference type="InterPro" id="IPR014001">
    <property type="entry name" value="Helicase_ATP-bd"/>
</dbReference>
<evidence type="ECO:0000259" key="11">
    <source>
        <dbReference type="PROSITE" id="PS51192"/>
    </source>
</evidence>
<dbReference type="PROSITE" id="PS51196">
    <property type="entry name" value="SECA_MOTOR_DEAD"/>
    <property type="match status" value="1"/>
</dbReference>
<evidence type="ECO:0000313" key="14">
    <source>
        <dbReference type="EMBL" id="KTD32258.1"/>
    </source>
</evidence>
<dbReference type="Pfam" id="PF21090">
    <property type="entry name" value="P-loop_SecA"/>
    <property type="match status" value="2"/>
</dbReference>
<dbReference type="PROSITE" id="PS51192">
    <property type="entry name" value="HELICASE_ATP_BIND_1"/>
    <property type="match status" value="1"/>
</dbReference>
<evidence type="ECO:0000256" key="3">
    <source>
        <dbReference type="ARBA" id="ARBA00022490"/>
    </source>
</evidence>
<reference evidence="14 15" key="1">
    <citation type="submission" date="2015-11" db="EMBL/GenBank/DDBJ databases">
        <title>Genomic analysis of 38 Legionella species identifies large and diverse effector repertoires.</title>
        <authorList>
            <person name="Burstein D."/>
            <person name="Amaro F."/>
            <person name="Zusman T."/>
            <person name="Lifshitz Z."/>
            <person name="Cohen O."/>
            <person name="Gilbert J.A."/>
            <person name="Pupko T."/>
            <person name="Shuman H.A."/>
            <person name="Segal G."/>
        </authorList>
    </citation>
    <scope>NUCLEOTIDE SEQUENCE [LARGE SCALE GENOMIC DNA]</scope>
    <source>
        <strain evidence="14 15">ATCC 49506</strain>
    </source>
</reference>
<gene>
    <name evidence="14" type="primary">secA</name>
    <name evidence="14" type="ORF">Lnau_3169</name>
</gene>
<dbReference type="SMART" id="SM00957">
    <property type="entry name" value="SecA_DEAD"/>
    <property type="match status" value="1"/>
</dbReference>
<dbReference type="InterPro" id="IPR000185">
    <property type="entry name" value="SecA"/>
</dbReference>
<dbReference type="OrthoDB" id="5641631at2"/>
<evidence type="ECO:0000256" key="6">
    <source>
        <dbReference type="ARBA" id="ARBA00022840"/>
    </source>
</evidence>
<dbReference type="PATRIC" id="fig|45070.6.peg.3347"/>
<dbReference type="InterPro" id="IPR011115">
    <property type="entry name" value="SecA_DEAD"/>
</dbReference>
<organism evidence="14 15">
    <name type="scientific">Legionella nautarum</name>
    <dbReference type="NCBI Taxonomy" id="45070"/>
    <lineage>
        <taxon>Bacteria</taxon>
        <taxon>Pseudomonadati</taxon>
        <taxon>Pseudomonadota</taxon>
        <taxon>Gammaproteobacteria</taxon>
        <taxon>Legionellales</taxon>
        <taxon>Legionellaceae</taxon>
        <taxon>Legionella</taxon>
    </lineage>
</organism>
<dbReference type="InterPro" id="IPR036670">
    <property type="entry name" value="SecA_X-link_sf"/>
</dbReference>
<dbReference type="GO" id="GO:0005524">
    <property type="term" value="F:ATP binding"/>
    <property type="evidence" value="ECO:0007669"/>
    <property type="project" value="UniProtKB-KW"/>
</dbReference>
<dbReference type="GO" id="GO:0006605">
    <property type="term" value="P:protein targeting"/>
    <property type="evidence" value="ECO:0007669"/>
    <property type="project" value="InterPro"/>
</dbReference>
<accession>A0A0W0WIW1</accession>
<dbReference type="Gene3D" id="3.90.1440.10">
    <property type="entry name" value="SecA, preprotein cross-linking domain"/>
    <property type="match status" value="1"/>
</dbReference>
<keyword evidence="15" id="KW-1185">Reference proteome</keyword>
<dbReference type="InterPro" id="IPR011130">
    <property type="entry name" value="SecA_preprotein_X-link_dom"/>
</dbReference>
<evidence type="ECO:0000256" key="7">
    <source>
        <dbReference type="ARBA" id="ARBA00022927"/>
    </source>
</evidence>
<comment type="caution">
    <text evidence="14">The sequence shown here is derived from an EMBL/GenBank/DDBJ whole genome shotgun (WGS) entry which is preliminary data.</text>
</comment>